<sequence>MASVDPTIASLVASATTSEQAWQRLVTTYANKSQARIYGLRENLTHVMKGTKFVAQYLEFKEISAAIRARDHPITYEELYDKLSAHEIFLTHEALKKDAQTISVHHTQHGQQNSNSNSLPQHVSAPPSPSHEFTLAPNVSPSATSSTEDVYQALSSRFPLKDLQPLTYFLGIEVCKIDHGLTLTQTKYITDLLQEFGMMESKSAATPLSSTTVLKLDDGSAATDATQYLHLLGALQYLSLTRLDLAFAVNKLSQFMHKPSMLHWQFAKRILRYLKGTLHSGILLRCDSTLSLHAYADSDWAGNSDDRTSTSAYMVFLGSSPISWCSKKQRTIARSSTKVEYRAIANAAIELNWITNLLQELRISLPKSPVIKCNNLGATYTT</sequence>
<feature type="region of interest" description="Disordered" evidence="1">
    <location>
        <begin position="104"/>
        <end position="141"/>
    </location>
</feature>
<evidence type="ECO:0000256" key="1">
    <source>
        <dbReference type="SAM" id="MobiDB-lite"/>
    </source>
</evidence>
<dbReference type="EMBL" id="JAAGAX010000003">
    <property type="protein sequence ID" value="KAF2318171.1"/>
    <property type="molecule type" value="Genomic_DNA"/>
</dbReference>
<organism evidence="3 4">
    <name type="scientific">Hevea brasiliensis</name>
    <name type="common">Para rubber tree</name>
    <name type="synonym">Siphonia brasiliensis</name>
    <dbReference type="NCBI Taxonomy" id="3981"/>
    <lineage>
        <taxon>Eukaryota</taxon>
        <taxon>Viridiplantae</taxon>
        <taxon>Streptophyta</taxon>
        <taxon>Embryophyta</taxon>
        <taxon>Tracheophyta</taxon>
        <taxon>Spermatophyta</taxon>
        <taxon>Magnoliopsida</taxon>
        <taxon>eudicotyledons</taxon>
        <taxon>Gunneridae</taxon>
        <taxon>Pentapetalae</taxon>
        <taxon>rosids</taxon>
        <taxon>fabids</taxon>
        <taxon>Malpighiales</taxon>
        <taxon>Euphorbiaceae</taxon>
        <taxon>Crotonoideae</taxon>
        <taxon>Micrandreae</taxon>
        <taxon>Hevea</taxon>
    </lineage>
</organism>
<keyword evidence="4" id="KW-1185">Reference proteome</keyword>
<feature type="domain" description="Reverse transcriptase Ty1/copia-type" evidence="2">
    <location>
        <begin position="144"/>
        <end position="208"/>
    </location>
</feature>
<comment type="caution">
    <text evidence="3">The sequence shown here is derived from an EMBL/GenBank/DDBJ whole genome shotgun (WGS) entry which is preliminary data.</text>
</comment>
<feature type="compositionally biased region" description="Polar residues" evidence="1">
    <location>
        <begin position="104"/>
        <end position="121"/>
    </location>
</feature>
<dbReference type="Proteomes" id="UP000467840">
    <property type="component" value="Chromosome 10"/>
</dbReference>
<proteinExistence type="predicted"/>
<evidence type="ECO:0000259" key="2">
    <source>
        <dbReference type="Pfam" id="PF07727"/>
    </source>
</evidence>
<name>A0A6A6MWK1_HEVBR</name>
<dbReference type="Pfam" id="PF07727">
    <property type="entry name" value="RVT_2"/>
    <property type="match status" value="1"/>
</dbReference>
<dbReference type="SUPFAM" id="SSF56672">
    <property type="entry name" value="DNA/RNA polymerases"/>
    <property type="match status" value="1"/>
</dbReference>
<dbReference type="PANTHER" id="PTHR11439">
    <property type="entry name" value="GAG-POL-RELATED RETROTRANSPOSON"/>
    <property type="match status" value="1"/>
</dbReference>
<dbReference type="PANTHER" id="PTHR11439:SF463">
    <property type="entry name" value="REVERSE TRANSCRIPTASE TY1_COPIA-TYPE DOMAIN-CONTAINING PROTEIN"/>
    <property type="match status" value="1"/>
</dbReference>
<dbReference type="InterPro" id="IPR043502">
    <property type="entry name" value="DNA/RNA_pol_sf"/>
</dbReference>
<dbReference type="CDD" id="cd09272">
    <property type="entry name" value="RNase_HI_RT_Ty1"/>
    <property type="match status" value="1"/>
</dbReference>
<reference evidence="3 4" key="1">
    <citation type="journal article" date="2020" name="Mol. Plant">
        <title>The Chromosome-Based Rubber Tree Genome Provides New Insights into Spurge Genome Evolution and Rubber Biosynthesis.</title>
        <authorList>
            <person name="Liu J."/>
            <person name="Shi C."/>
            <person name="Shi C.C."/>
            <person name="Li W."/>
            <person name="Zhang Q.J."/>
            <person name="Zhang Y."/>
            <person name="Li K."/>
            <person name="Lu H.F."/>
            <person name="Shi C."/>
            <person name="Zhu S.T."/>
            <person name="Xiao Z.Y."/>
            <person name="Nan H."/>
            <person name="Yue Y."/>
            <person name="Zhu X.G."/>
            <person name="Wu Y."/>
            <person name="Hong X.N."/>
            <person name="Fan G.Y."/>
            <person name="Tong Y."/>
            <person name="Zhang D."/>
            <person name="Mao C.L."/>
            <person name="Liu Y.L."/>
            <person name="Hao S.J."/>
            <person name="Liu W.Q."/>
            <person name="Lv M.Q."/>
            <person name="Zhang H.B."/>
            <person name="Liu Y."/>
            <person name="Hu-Tang G.R."/>
            <person name="Wang J.P."/>
            <person name="Wang J.H."/>
            <person name="Sun Y.H."/>
            <person name="Ni S.B."/>
            <person name="Chen W.B."/>
            <person name="Zhang X.C."/>
            <person name="Jiao Y.N."/>
            <person name="Eichler E.E."/>
            <person name="Li G.H."/>
            <person name="Liu X."/>
            <person name="Gao L.Z."/>
        </authorList>
    </citation>
    <scope>NUCLEOTIDE SEQUENCE [LARGE SCALE GENOMIC DNA]</scope>
    <source>
        <strain evidence="4">cv. GT1</strain>
        <tissue evidence="3">Leaf</tissue>
    </source>
</reference>
<evidence type="ECO:0000313" key="4">
    <source>
        <dbReference type="Proteomes" id="UP000467840"/>
    </source>
</evidence>
<gene>
    <name evidence="3" type="ORF">GH714_002048</name>
</gene>
<accession>A0A6A6MWK1</accession>
<dbReference type="InterPro" id="IPR013103">
    <property type="entry name" value="RVT_2"/>
</dbReference>
<protein>
    <recommendedName>
        <fullName evidence="2">Reverse transcriptase Ty1/copia-type domain-containing protein</fullName>
    </recommendedName>
</protein>
<dbReference type="AlphaFoldDB" id="A0A6A6MWK1"/>
<evidence type="ECO:0000313" key="3">
    <source>
        <dbReference type="EMBL" id="KAF2318171.1"/>
    </source>
</evidence>